<dbReference type="OrthoDB" id="6369662at2759"/>
<evidence type="ECO:0000259" key="1">
    <source>
        <dbReference type="PROSITE" id="PS50994"/>
    </source>
</evidence>
<name>A0A7T8GZR4_CALRO</name>
<organism evidence="2 3">
    <name type="scientific">Caligus rogercresseyi</name>
    <name type="common">Sea louse</name>
    <dbReference type="NCBI Taxonomy" id="217165"/>
    <lineage>
        <taxon>Eukaryota</taxon>
        <taxon>Metazoa</taxon>
        <taxon>Ecdysozoa</taxon>
        <taxon>Arthropoda</taxon>
        <taxon>Crustacea</taxon>
        <taxon>Multicrustacea</taxon>
        <taxon>Hexanauplia</taxon>
        <taxon>Copepoda</taxon>
        <taxon>Siphonostomatoida</taxon>
        <taxon>Caligidae</taxon>
        <taxon>Caligus</taxon>
    </lineage>
</organism>
<dbReference type="PROSITE" id="PS50994">
    <property type="entry name" value="INTEGRASE"/>
    <property type="match status" value="1"/>
</dbReference>
<dbReference type="EMBL" id="CP045899">
    <property type="protein sequence ID" value="QQP40844.1"/>
    <property type="molecule type" value="Genomic_DNA"/>
</dbReference>
<evidence type="ECO:0000313" key="3">
    <source>
        <dbReference type="Proteomes" id="UP000595437"/>
    </source>
</evidence>
<dbReference type="Pfam" id="PF00665">
    <property type="entry name" value="rve"/>
    <property type="match status" value="1"/>
</dbReference>
<dbReference type="AlphaFoldDB" id="A0A7T8GZR4"/>
<dbReference type="InterPro" id="IPR050951">
    <property type="entry name" value="Retrovirus_Pol_polyprotein"/>
</dbReference>
<dbReference type="InterPro" id="IPR001584">
    <property type="entry name" value="Integrase_cat-core"/>
</dbReference>
<gene>
    <name evidence="2" type="ORF">FKW44_015030</name>
</gene>
<accession>A0A7T8GZR4</accession>
<dbReference type="Proteomes" id="UP000595437">
    <property type="component" value="Chromosome 10"/>
</dbReference>
<dbReference type="InterPro" id="IPR012337">
    <property type="entry name" value="RNaseH-like_sf"/>
</dbReference>
<evidence type="ECO:0000313" key="2">
    <source>
        <dbReference type="EMBL" id="QQP40844.1"/>
    </source>
</evidence>
<feature type="domain" description="Integrase catalytic" evidence="1">
    <location>
        <begin position="3"/>
        <end position="134"/>
    </location>
</feature>
<dbReference type="PANTHER" id="PTHR37984:SF7">
    <property type="entry name" value="INTEGRASE CATALYTIC DOMAIN-CONTAINING PROTEIN"/>
    <property type="match status" value="1"/>
</dbReference>
<dbReference type="Gene3D" id="3.30.420.10">
    <property type="entry name" value="Ribonuclease H-like superfamily/Ribonuclease H"/>
    <property type="match status" value="1"/>
</dbReference>
<dbReference type="PANTHER" id="PTHR37984">
    <property type="entry name" value="PROTEIN CBG26694"/>
    <property type="match status" value="1"/>
</dbReference>
<sequence>MSTPNGPFEEIFADYFDLDGQRYLIVGDRFTGWTEVYLPSPNSHGAKGLISALRRYLGTFGVPNELSSDGGPEFTSIDTKEFLQKWGINHRISSAYNPQSNGRAEVSVKATKRLLRGNSKMGVLITIHSYGRSS</sequence>
<keyword evidence="3" id="KW-1185">Reference proteome</keyword>
<dbReference type="SUPFAM" id="SSF53098">
    <property type="entry name" value="Ribonuclease H-like"/>
    <property type="match status" value="1"/>
</dbReference>
<protein>
    <submittedName>
        <fullName evidence="2">LOC101858828</fullName>
    </submittedName>
</protein>
<reference evidence="3" key="1">
    <citation type="submission" date="2021-01" db="EMBL/GenBank/DDBJ databases">
        <title>Caligus Genome Assembly.</title>
        <authorList>
            <person name="Gallardo-Escarate C."/>
        </authorList>
    </citation>
    <scope>NUCLEOTIDE SEQUENCE [LARGE SCALE GENOMIC DNA]</scope>
</reference>
<dbReference type="GO" id="GO:0003676">
    <property type="term" value="F:nucleic acid binding"/>
    <property type="evidence" value="ECO:0007669"/>
    <property type="project" value="InterPro"/>
</dbReference>
<proteinExistence type="predicted"/>
<dbReference type="InterPro" id="IPR036397">
    <property type="entry name" value="RNaseH_sf"/>
</dbReference>
<dbReference type="GO" id="GO:0015074">
    <property type="term" value="P:DNA integration"/>
    <property type="evidence" value="ECO:0007669"/>
    <property type="project" value="InterPro"/>
</dbReference>